<keyword evidence="3" id="KW-0862">Zinc</keyword>
<organism evidence="5 6">
    <name type="scientific">Neodiprion lecontei</name>
    <name type="common">Redheaded pine sawfly</name>
    <dbReference type="NCBI Taxonomy" id="441921"/>
    <lineage>
        <taxon>Eukaryota</taxon>
        <taxon>Metazoa</taxon>
        <taxon>Ecdysozoa</taxon>
        <taxon>Arthropoda</taxon>
        <taxon>Hexapoda</taxon>
        <taxon>Insecta</taxon>
        <taxon>Pterygota</taxon>
        <taxon>Neoptera</taxon>
        <taxon>Endopterygota</taxon>
        <taxon>Hymenoptera</taxon>
        <taxon>Tenthredinoidea</taxon>
        <taxon>Diprionidae</taxon>
        <taxon>Diprioninae</taxon>
        <taxon>Neodiprion</taxon>
    </lineage>
</organism>
<gene>
    <name evidence="6" type="primary">LOC124292609</name>
</gene>
<keyword evidence="3" id="KW-0863">Zinc-finger</keyword>
<proteinExistence type="predicted"/>
<dbReference type="InterPro" id="IPR036236">
    <property type="entry name" value="Znf_C2H2_sf"/>
</dbReference>
<dbReference type="Pfam" id="PF00096">
    <property type="entry name" value="zf-C2H2"/>
    <property type="match status" value="3"/>
</dbReference>
<dbReference type="Pfam" id="PF21549">
    <property type="entry name" value="PRDM2_PR"/>
    <property type="match status" value="1"/>
</dbReference>
<dbReference type="SMART" id="SM00355">
    <property type="entry name" value="ZnF_C2H2"/>
    <property type="match status" value="4"/>
</dbReference>
<keyword evidence="3" id="KW-0479">Metal-binding</keyword>
<evidence type="ECO:0000256" key="1">
    <source>
        <dbReference type="ARBA" id="ARBA00023015"/>
    </source>
</evidence>
<protein>
    <submittedName>
        <fullName evidence="6">PR domain zinc finger protein 13-like isoform X1</fullName>
    </submittedName>
</protein>
<evidence type="ECO:0000259" key="4">
    <source>
        <dbReference type="PROSITE" id="PS50157"/>
    </source>
</evidence>
<dbReference type="Proteomes" id="UP000829291">
    <property type="component" value="Chromosome 1"/>
</dbReference>
<evidence type="ECO:0000256" key="2">
    <source>
        <dbReference type="ARBA" id="ARBA00023163"/>
    </source>
</evidence>
<accession>A0ABM3FCF2</accession>
<dbReference type="Gene3D" id="3.30.160.60">
    <property type="entry name" value="Classic Zinc Finger"/>
    <property type="match status" value="3"/>
</dbReference>
<sequence>MFANEIRNLHGYYMYSVMAQSNLMKSLATLRNTISHRFAQSSVIATTALPHDAATEIVEMDRFKESRNLPIRNIEVIFIDGYIRLAKGQESLSSSWLKMVELAKDCQSCNVLLGLAEKGVIIRTIRYIAPGEELLLWFSDKVLAMLNIPFLVPANIQRQTTYMCLQCSTLFEYPNPLKLHMALHCDKFELSYLWTLLADEFEKAEPESLSTDAVLPATALFEFKLTGSPTTSPQQISPILGDTLRTDSTNDSPSSSIGILPVVENLSSGNSAFKPYLQPALQNNLAVPIYSPEVRSCGSTVVQPAYQVPQIQLAPELHAAQMETIASNLGKSKQGHLCIYCGKVYSRKYGLKIHIRTHTGYKPLKCKHCLRAFGDPSNLNKHVRLHAEGATPYKCELCGKILVRRRDLERHIKSRHQEGAENLAVTDASSDAMDVE</sequence>
<feature type="domain" description="C2H2-type" evidence="4">
    <location>
        <begin position="393"/>
        <end position="421"/>
    </location>
</feature>
<dbReference type="InterPro" id="IPR013087">
    <property type="entry name" value="Znf_C2H2_type"/>
</dbReference>
<evidence type="ECO:0000313" key="6">
    <source>
        <dbReference type="RefSeq" id="XP_046585694.1"/>
    </source>
</evidence>
<reference evidence="6" key="1">
    <citation type="submission" date="2025-08" db="UniProtKB">
        <authorList>
            <consortium name="RefSeq"/>
        </authorList>
    </citation>
    <scope>IDENTIFICATION</scope>
    <source>
        <tissue evidence="6">Thorax and Abdomen</tissue>
    </source>
</reference>
<dbReference type="GeneID" id="124292609"/>
<dbReference type="InterPro" id="IPR001214">
    <property type="entry name" value="SET_dom"/>
</dbReference>
<dbReference type="InterPro" id="IPR050331">
    <property type="entry name" value="Zinc_finger"/>
</dbReference>
<feature type="domain" description="C2H2-type" evidence="4">
    <location>
        <begin position="364"/>
        <end position="391"/>
    </location>
</feature>
<keyword evidence="5" id="KW-1185">Reference proteome</keyword>
<keyword evidence="2" id="KW-0804">Transcription</keyword>
<dbReference type="PROSITE" id="PS50157">
    <property type="entry name" value="ZINC_FINGER_C2H2_2"/>
    <property type="match status" value="4"/>
</dbReference>
<feature type="domain" description="C2H2-type" evidence="4">
    <location>
        <begin position="336"/>
        <end position="363"/>
    </location>
</feature>
<name>A0ABM3FCF2_NEOLC</name>
<dbReference type="PANTHER" id="PTHR16515:SF21">
    <property type="entry name" value="PR DOMAIN ZINC FINGER PROTEIN 13"/>
    <property type="match status" value="1"/>
</dbReference>
<dbReference type="PROSITE" id="PS00028">
    <property type="entry name" value="ZINC_FINGER_C2H2_1"/>
    <property type="match status" value="4"/>
</dbReference>
<evidence type="ECO:0000313" key="5">
    <source>
        <dbReference type="Proteomes" id="UP000829291"/>
    </source>
</evidence>
<feature type="domain" description="C2H2-type" evidence="4">
    <location>
        <begin position="162"/>
        <end position="189"/>
    </location>
</feature>
<evidence type="ECO:0000256" key="3">
    <source>
        <dbReference type="PROSITE-ProRule" id="PRU00042"/>
    </source>
</evidence>
<dbReference type="Gene3D" id="2.170.270.10">
    <property type="entry name" value="SET domain"/>
    <property type="match status" value="1"/>
</dbReference>
<dbReference type="RefSeq" id="XP_046585694.1">
    <property type="nucleotide sequence ID" value="XM_046729738.1"/>
</dbReference>
<dbReference type="SUPFAM" id="SSF57667">
    <property type="entry name" value="beta-beta-alpha zinc fingers"/>
    <property type="match status" value="2"/>
</dbReference>
<dbReference type="InterPro" id="IPR046341">
    <property type="entry name" value="SET_dom_sf"/>
</dbReference>
<dbReference type="PANTHER" id="PTHR16515">
    <property type="entry name" value="PR DOMAIN ZINC FINGER PROTEIN"/>
    <property type="match status" value="1"/>
</dbReference>
<keyword evidence="1" id="KW-0805">Transcription regulation</keyword>